<dbReference type="SUPFAM" id="SSF53474">
    <property type="entry name" value="alpha/beta-Hydrolases"/>
    <property type="match status" value="1"/>
</dbReference>
<sequence>MREQLILLPGWAFGPAALQPLCAALTELAPDLEVVIEPLPELDDPHAWLDELDRRLPRESWLAGWSLGGMLASQLAARRVGSCRGLMTIASNPCFRARPQWPEAMGAEIFDAFHEAFRLDPEETLKRFRLLCSRGGYDPRTLARQLQVSQSRSSAPALDAGLRLLAELDGREALHGYFGPQLHLFAGNDALVPPAACDALRRWMPGIEARLIAGASHAVALERADDVAAAMANFVKGASV</sequence>
<feature type="domain" description="AB hydrolase-1" evidence="1">
    <location>
        <begin position="5"/>
        <end position="230"/>
    </location>
</feature>
<dbReference type="Pfam" id="PF12697">
    <property type="entry name" value="Abhydrolase_6"/>
    <property type="match status" value="1"/>
</dbReference>
<dbReference type="InterPro" id="IPR000073">
    <property type="entry name" value="AB_hydrolase_1"/>
</dbReference>
<dbReference type="RefSeq" id="WP_158186307.1">
    <property type="nucleotide sequence ID" value="NZ_CP046902.1"/>
</dbReference>
<dbReference type="AlphaFoldDB" id="A0A6I6LHI7"/>
<proteinExistence type="predicted"/>
<dbReference type="Gene3D" id="3.40.50.1820">
    <property type="entry name" value="alpha/beta hydrolase"/>
    <property type="match status" value="1"/>
</dbReference>
<evidence type="ECO:0000259" key="1">
    <source>
        <dbReference type="Pfam" id="PF12697"/>
    </source>
</evidence>
<dbReference type="PANTHER" id="PTHR43194">
    <property type="entry name" value="HYDROLASE ALPHA/BETA FOLD FAMILY"/>
    <property type="match status" value="1"/>
</dbReference>
<organism evidence="2 3">
    <name type="scientific">Stutzerimonas stutzeri</name>
    <name type="common">Pseudomonas stutzeri</name>
    <dbReference type="NCBI Taxonomy" id="316"/>
    <lineage>
        <taxon>Bacteria</taxon>
        <taxon>Pseudomonadati</taxon>
        <taxon>Pseudomonadota</taxon>
        <taxon>Gammaproteobacteria</taxon>
        <taxon>Pseudomonadales</taxon>
        <taxon>Pseudomonadaceae</taxon>
        <taxon>Stutzerimonas</taxon>
    </lineage>
</organism>
<keyword evidence="2" id="KW-0378">Hydrolase</keyword>
<reference evidence="2 3" key="1">
    <citation type="submission" date="2019-12" db="EMBL/GenBank/DDBJ databases">
        <title>Complete genome sequence of Pseudomonas stutzeri.</title>
        <authorList>
            <person name="Lim S.R."/>
            <person name="Kim J.H."/>
        </authorList>
    </citation>
    <scope>NUCLEOTIDE SEQUENCE [LARGE SCALE GENOMIC DNA]</scope>
    <source>
        <strain evidence="2 3">PM101005</strain>
    </source>
</reference>
<dbReference type="InterPro" id="IPR050228">
    <property type="entry name" value="Carboxylesterase_BioH"/>
</dbReference>
<dbReference type="Proteomes" id="UP000438983">
    <property type="component" value="Chromosome"/>
</dbReference>
<dbReference type="GO" id="GO:0016787">
    <property type="term" value="F:hydrolase activity"/>
    <property type="evidence" value="ECO:0007669"/>
    <property type="project" value="UniProtKB-KW"/>
</dbReference>
<dbReference type="EMBL" id="CP046902">
    <property type="protein sequence ID" value="QGZ28703.1"/>
    <property type="molecule type" value="Genomic_DNA"/>
</dbReference>
<evidence type="ECO:0000313" key="2">
    <source>
        <dbReference type="EMBL" id="QGZ28703.1"/>
    </source>
</evidence>
<name>A0A6I6LHI7_STUST</name>
<dbReference type="PANTHER" id="PTHR43194:SF5">
    <property type="entry name" value="PIMELOYL-[ACYL-CARRIER PROTEIN] METHYL ESTER ESTERASE"/>
    <property type="match status" value="1"/>
</dbReference>
<evidence type="ECO:0000313" key="3">
    <source>
        <dbReference type="Proteomes" id="UP000438983"/>
    </source>
</evidence>
<gene>
    <name evidence="2" type="ORF">GQA94_01000</name>
</gene>
<protein>
    <submittedName>
        <fullName evidence="2">Alpha/beta fold hydrolase</fullName>
    </submittedName>
</protein>
<dbReference type="InterPro" id="IPR029058">
    <property type="entry name" value="AB_hydrolase_fold"/>
</dbReference>
<dbReference type="OrthoDB" id="9780744at2"/>
<accession>A0A6I6LHI7</accession>